<name>A0AAD4SUZ5_9MAGN</name>
<dbReference type="Proteomes" id="UP001202328">
    <property type="component" value="Unassembled WGS sequence"/>
</dbReference>
<protein>
    <submittedName>
        <fullName evidence="1">Uncharacterized protein</fullName>
    </submittedName>
</protein>
<reference evidence="1" key="1">
    <citation type="submission" date="2022-04" db="EMBL/GenBank/DDBJ databases">
        <title>A functionally conserved STORR gene fusion in Papaver species that diverged 16.8 million years ago.</title>
        <authorList>
            <person name="Catania T."/>
        </authorList>
    </citation>
    <scope>NUCLEOTIDE SEQUENCE</scope>
    <source>
        <strain evidence="1">S-188037</strain>
    </source>
</reference>
<gene>
    <name evidence="1" type="ORF">MKW98_031045</name>
</gene>
<organism evidence="1 2">
    <name type="scientific">Papaver atlanticum</name>
    <dbReference type="NCBI Taxonomy" id="357466"/>
    <lineage>
        <taxon>Eukaryota</taxon>
        <taxon>Viridiplantae</taxon>
        <taxon>Streptophyta</taxon>
        <taxon>Embryophyta</taxon>
        <taxon>Tracheophyta</taxon>
        <taxon>Spermatophyta</taxon>
        <taxon>Magnoliopsida</taxon>
        <taxon>Ranunculales</taxon>
        <taxon>Papaveraceae</taxon>
        <taxon>Papaveroideae</taxon>
        <taxon>Papaver</taxon>
    </lineage>
</organism>
<sequence>QKKEKKTRQPLPPLIWFQWDFFSNLKLKIWCSSNKMKPSMQINQILLLCSCLGVLGEESY</sequence>
<accession>A0AAD4SUZ5</accession>
<evidence type="ECO:0000313" key="2">
    <source>
        <dbReference type="Proteomes" id="UP001202328"/>
    </source>
</evidence>
<feature type="non-terminal residue" evidence="1">
    <location>
        <position position="1"/>
    </location>
</feature>
<proteinExistence type="predicted"/>
<dbReference type="EMBL" id="JAJJMB010008256">
    <property type="protein sequence ID" value="KAI3924794.1"/>
    <property type="molecule type" value="Genomic_DNA"/>
</dbReference>
<keyword evidence="2" id="KW-1185">Reference proteome</keyword>
<evidence type="ECO:0000313" key="1">
    <source>
        <dbReference type="EMBL" id="KAI3924794.1"/>
    </source>
</evidence>
<comment type="caution">
    <text evidence="1">The sequence shown here is derived from an EMBL/GenBank/DDBJ whole genome shotgun (WGS) entry which is preliminary data.</text>
</comment>
<dbReference type="AlphaFoldDB" id="A0AAD4SUZ5"/>